<feature type="region of interest" description="Disordered" evidence="1">
    <location>
        <begin position="124"/>
        <end position="148"/>
    </location>
</feature>
<dbReference type="WBParaSite" id="scf7180000417937.g1914">
    <property type="protein sequence ID" value="scf7180000417937.g1914"/>
    <property type="gene ID" value="scf7180000417937.g1914"/>
</dbReference>
<evidence type="ECO:0000313" key="3">
    <source>
        <dbReference type="WBParaSite" id="scf7180000417937.g1914"/>
    </source>
</evidence>
<feature type="compositionally biased region" description="Acidic residues" evidence="1">
    <location>
        <begin position="138"/>
        <end position="148"/>
    </location>
</feature>
<accession>A0A915NF91</accession>
<organism evidence="2 3">
    <name type="scientific">Meloidogyne floridensis</name>
    <dbReference type="NCBI Taxonomy" id="298350"/>
    <lineage>
        <taxon>Eukaryota</taxon>
        <taxon>Metazoa</taxon>
        <taxon>Ecdysozoa</taxon>
        <taxon>Nematoda</taxon>
        <taxon>Chromadorea</taxon>
        <taxon>Rhabditida</taxon>
        <taxon>Tylenchina</taxon>
        <taxon>Tylenchomorpha</taxon>
        <taxon>Tylenchoidea</taxon>
        <taxon>Meloidogynidae</taxon>
        <taxon>Meloidogyninae</taxon>
        <taxon>Meloidogyne</taxon>
    </lineage>
</organism>
<evidence type="ECO:0000256" key="1">
    <source>
        <dbReference type="SAM" id="MobiDB-lite"/>
    </source>
</evidence>
<dbReference type="AlphaFoldDB" id="A0A915NF91"/>
<dbReference type="Proteomes" id="UP000887560">
    <property type="component" value="Unplaced"/>
</dbReference>
<proteinExistence type="predicted"/>
<keyword evidence="2" id="KW-1185">Reference proteome</keyword>
<name>A0A915NF91_9BILA</name>
<reference evidence="3" key="1">
    <citation type="submission" date="2022-11" db="UniProtKB">
        <authorList>
            <consortium name="WormBaseParasite"/>
        </authorList>
    </citation>
    <scope>IDENTIFICATION</scope>
</reference>
<sequence>MLFNFLSLASKSLRNLLQFNEAFLDFKSPRSSTTTTPLNFPTRTPLITTAERPNSSCLSLGRTQPSLETDMAKSVDSALSLVKCYQQEGRSKSQNTPTKIYTPRECYELPDPSPVEECDNPVLVADQQQPQRTIDFGEVNEDEDSLLQ</sequence>
<protein>
    <submittedName>
        <fullName evidence="3">Uncharacterized protein</fullName>
    </submittedName>
</protein>
<evidence type="ECO:0000313" key="2">
    <source>
        <dbReference type="Proteomes" id="UP000887560"/>
    </source>
</evidence>